<dbReference type="GO" id="GO:0046872">
    <property type="term" value="F:metal ion binding"/>
    <property type="evidence" value="ECO:0007669"/>
    <property type="project" value="UniProtKB-KW"/>
</dbReference>
<protein>
    <submittedName>
        <fullName evidence="6">4-hydroxy-3-methylbut-2-enyl diphosphate reductase</fullName>
    </submittedName>
</protein>
<reference evidence="6 7" key="1">
    <citation type="submission" date="2016-10" db="EMBL/GenBank/DDBJ databases">
        <authorList>
            <person name="de Groot N.N."/>
        </authorList>
    </citation>
    <scope>NUCLEOTIDE SEQUENCE [LARGE SCALE GENOMIC DNA]</scope>
    <source>
        <strain evidence="6 7">CGMCC 4.7037</strain>
    </source>
</reference>
<proteinExistence type="predicted"/>
<dbReference type="Proteomes" id="UP000236732">
    <property type="component" value="Unassembled WGS sequence"/>
</dbReference>
<keyword evidence="3" id="KW-0479">Metal-binding</keyword>
<name>A0A1H6EDU2_9ACTN</name>
<evidence type="ECO:0000256" key="3">
    <source>
        <dbReference type="ARBA" id="ARBA00022723"/>
    </source>
</evidence>
<dbReference type="RefSeq" id="WP_103959331.1">
    <property type="nucleotide sequence ID" value="NZ_FNVT01000009.1"/>
</dbReference>
<keyword evidence="7" id="KW-1185">Reference proteome</keyword>
<dbReference type="GO" id="GO:0050992">
    <property type="term" value="P:dimethylallyl diphosphate biosynthetic process"/>
    <property type="evidence" value="ECO:0007669"/>
    <property type="project" value="InterPro"/>
</dbReference>
<dbReference type="Gene3D" id="3.40.1010.20">
    <property type="entry name" value="4-hydroxy-3-methylbut-2-enyl diphosphate reductase, catalytic domain"/>
    <property type="match status" value="1"/>
</dbReference>
<keyword evidence="2" id="KW-0004">4Fe-4S</keyword>
<dbReference type="InterPro" id="IPR003451">
    <property type="entry name" value="LytB/IspH"/>
</dbReference>
<sequence>MSTQRLLSTRRILLATPPGCARAERAVEIVAPHSDVVLVIGSGDDAPGLIEVARRYGAGSAHLIGGAADLRGEWLPADGIIGVTAGASAPGSLVRELLGTLARHGYTDIEGLTAS</sequence>
<keyword evidence="5" id="KW-0411">Iron-sulfur</keyword>
<comment type="cofactor">
    <cofactor evidence="1">
        <name>[4Fe-4S] cluster</name>
        <dbReference type="ChEBI" id="CHEBI:49883"/>
    </cofactor>
</comment>
<evidence type="ECO:0000256" key="5">
    <source>
        <dbReference type="ARBA" id="ARBA00023014"/>
    </source>
</evidence>
<keyword evidence="4" id="KW-0408">Iron</keyword>
<dbReference type="GO" id="GO:0019288">
    <property type="term" value="P:isopentenyl diphosphate biosynthetic process, methylerythritol 4-phosphate pathway"/>
    <property type="evidence" value="ECO:0007669"/>
    <property type="project" value="InterPro"/>
</dbReference>
<evidence type="ECO:0000256" key="2">
    <source>
        <dbReference type="ARBA" id="ARBA00022485"/>
    </source>
</evidence>
<dbReference type="Pfam" id="PF02401">
    <property type="entry name" value="LYTB"/>
    <property type="match status" value="1"/>
</dbReference>
<dbReference type="GO" id="GO:0051745">
    <property type="term" value="F:4-hydroxy-3-methylbut-2-enyl diphosphate reductase activity"/>
    <property type="evidence" value="ECO:0007669"/>
    <property type="project" value="InterPro"/>
</dbReference>
<organism evidence="6 7">
    <name type="scientific">Nonomuraea solani</name>
    <dbReference type="NCBI Taxonomy" id="1144553"/>
    <lineage>
        <taxon>Bacteria</taxon>
        <taxon>Bacillati</taxon>
        <taxon>Actinomycetota</taxon>
        <taxon>Actinomycetes</taxon>
        <taxon>Streptosporangiales</taxon>
        <taxon>Streptosporangiaceae</taxon>
        <taxon>Nonomuraea</taxon>
    </lineage>
</organism>
<gene>
    <name evidence="6" type="ORF">SAMN05444920_10962</name>
</gene>
<evidence type="ECO:0000256" key="4">
    <source>
        <dbReference type="ARBA" id="ARBA00023004"/>
    </source>
</evidence>
<dbReference type="AlphaFoldDB" id="A0A1H6EDU2"/>
<evidence type="ECO:0000313" key="7">
    <source>
        <dbReference type="Proteomes" id="UP000236732"/>
    </source>
</evidence>
<accession>A0A1H6EDU2</accession>
<evidence type="ECO:0000256" key="1">
    <source>
        <dbReference type="ARBA" id="ARBA00001966"/>
    </source>
</evidence>
<dbReference type="GO" id="GO:0051539">
    <property type="term" value="F:4 iron, 4 sulfur cluster binding"/>
    <property type="evidence" value="ECO:0007669"/>
    <property type="project" value="UniProtKB-KW"/>
</dbReference>
<dbReference type="EMBL" id="FNVT01000009">
    <property type="protein sequence ID" value="SEG95423.1"/>
    <property type="molecule type" value="Genomic_DNA"/>
</dbReference>
<evidence type="ECO:0000313" key="6">
    <source>
        <dbReference type="EMBL" id="SEG95423.1"/>
    </source>
</evidence>